<comment type="caution">
    <text evidence="1">The sequence shown here is derived from an EMBL/GenBank/DDBJ whole genome shotgun (WGS) entry which is preliminary data.</text>
</comment>
<evidence type="ECO:0000313" key="1">
    <source>
        <dbReference type="EMBL" id="KAJ6381694.1"/>
    </source>
</evidence>
<evidence type="ECO:0008006" key="3">
    <source>
        <dbReference type="Google" id="ProtNLM"/>
    </source>
</evidence>
<sequence length="45" mass="5521">MKLLSYVCCTCIISRFIDFDIVVHLHQLYFDINYKYILILLLYFI</sequence>
<proteinExistence type="predicted"/>
<evidence type="ECO:0000313" key="2">
    <source>
        <dbReference type="Proteomes" id="UP001141253"/>
    </source>
</evidence>
<reference evidence="1" key="1">
    <citation type="submission" date="2022-10" db="EMBL/GenBank/DDBJ databases">
        <authorList>
            <person name="Hyden B.L."/>
            <person name="Feng K."/>
            <person name="Yates T."/>
            <person name="Jawdy S."/>
            <person name="Smart L.B."/>
            <person name="Muchero W."/>
        </authorList>
    </citation>
    <scope>NUCLEOTIDE SEQUENCE</scope>
    <source>
        <tissue evidence="1">Shoot tip</tissue>
    </source>
</reference>
<protein>
    <recommendedName>
        <fullName evidence="3">Photosystem II protein I</fullName>
    </recommendedName>
</protein>
<dbReference type="Proteomes" id="UP001141253">
    <property type="component" value="Chromosome 6"/>
</dbReference>
<name>A0ABQ9BBQ7_9ROSI</name>
<keyword evidence="2" id="KW-1185">Reference proteome</keyword>
<reference evidence="1" key="2">
    <citation type="journal article" date="2023" name="Int. J. Mol. Sci.">
        <title>De Novo Assembly and Annotation of 11 Diverse Shrub Willow (Salix) Genomes Reveals Novel Gene Organization in Sex-Linked Regions.</title>
        <authorList>
            <person name="Hyden B."/>
            <person name="Feng K."/>
            <person name="Yates T.B."/>
            <person name="Jawdy S."/>
            <person name="Cereghino C."/>
            <person name="Smart L.B."/>
            <person name="Muchero W."/>
        </authorList>
    </citation>
    <scope>NUCLEOTIDE SEQUENCE</scope>
    <source>
        <tissue evidence="1">Shoot tip</tissue>
    </source>
</reference>
<accession>A0ABQ9BBQ7</accession>
<gene>
    <name evidence="1" type="ORF">OIU77_030381</name>
</gene>
<organism evidence="1 2">
    <name type="scientific">Salix suchowensis</name>
    <dbReference type="NCBI Taxonomy" id="1278906"/>
    <lineage>
        <taxon>Eukaryota</taxon>
        <taxon>Viridiplantae</taxon>
        <taxon>Streptophyta</taxon>
        <taxon>Embryophyta</taxon>
        <taxon>Tracheophyta</taxon>
        <taxon>Spermatophyta</taxon>
        <taxon>Magnoliopsida</taxon>
        <taxon>eudicotyledons</taxon>
        <taxon>Gunneridae</taxon>
        <taxon>Pentapetalae</taxon>
        <taxon>rosids</taxon>
        <taxon>fabids</taxon>
        <taxon>Malpighiales</taxon>
        <taxon>Salicaceae</taxon>
        <taxon>Saliceae</taxon>
        <taxon>Salix</taxon>
    </lineage>
</organism>
<dbReference type="EMBL" id="JAPFFI010000009">
    <property type="protein sequence ID" value="KAJ6381694.1"/>
    <property type="molecule type" value="Genomic_DNA"/>
</dbReference>